<sequence length="282" mass="31081">MKNILICTDGSNYSHEACLYGAWLSQHTNASISVLYVTDLRQFEIPAVADFSGSLGIQPFEGMVSQLHEVEEVKAQFVKEHALKTLQGAGVDEVKITFHHETGLLVDVMSDYADMADLVLMGKRGENANFATEHLGSMLERVLRSVEQPCLVTNRQFKPIDSIAIAYDGGASCRKALNYIIANEPFRSMDLHIIVCVEGHKEDEATQRLNEAEAVLKAAALAPTCQMLTGEVETAIAEYVVQSDIDLLLLGAYGHSRIRELLIGSTTTELLRSCYVPVLCFR</sequence>
<comment type="caution">
    <text evidence="3">The sequence shown here is derived from an EMBL/GenBank/DDBJ whole genome shotgun (WGS) entry which is preliminary data.</text>
</comment>
<feature type="domain" description="UspA" evidence="2">
    <location>
        <begin position="201"/>
        <end position="282"/>
    </location>
</feature>
<dbReference type="CDD" id="cd00293">
    <property type="entry name" value="USP-like"/>
    <property type="match status" value="2"/>
</dbReference>
<dbReference type="InterPro" id="IPR006015">
    <property type="entry name" value="Universal_stress_UspA"/>
</dbReference>
<dbReference type="PANTHER" id="PTHR46268">
    <property type="entry name" value="STRESS RESPONSE PROTEIN NHAX"/>
    <property type="match status" value="1"/>
</dbReference>
<evidence type="ECO:0000256" key="1">
    <source>
        <dbReference type="ARBA" id="ARBA00008791"/>
    </source>
</evidence>
<dbReference type="EMBL" id="JARXIC010000006">
    <property type="protein sequence ID" value="MDQ8193887.1"/>
    <property type="molecule type" value="Genomic_DNA"/>
</dbReference>
<organism evidence="3 4">
    <name type="scientific">Thalassobacterium sedimentorum</name>
    <dbReference type="NCBI Taxonomy" id="3041258"/>
    <lineage>
        <taxon>Bacteria</taxon>
        <taxon>Pseudomonadati</taxon>
        <taxon>Verrucomicrobiota</taxon>
        <taxon>Opitutia</taxon>
        <taxon>Puniceicoccales</taxon>
        <taxon>Coraliomargaritaceae</taxon>
        <taxon>Thalassobacterium</taxon>
    </lineage>
</organism>
<dbReference type="Proteomes" id="UP001243717">
    <property type="component" value="Unassembled WGS sequence"/>
</dbReference>
<feature type="domain" description="UspA" evidence="2">
    <location>
        <begin position="1"/>
        <end position="153"/>
    </location>
</feature>
<name>A0ABU1AGD8_9BACT</name>
<dbReference type="SUPFAM" id="SSF52402">
    <property type="entry name" value="Adenine nucleotide alpha hydrolases-like"/>
    <property type="match status" value="2"/>
</dbReference>
<proteinExistence type="inferred from homology"/>
<dbReference type="PRINTS" id="PR01438">
    <property type="entry name" value="UNVRSLSTRESS"/>
</dbReference>
<gene>
    <name evidence="3" type="ORF">QEH59_05595</name>
</gene>
<keyword evidence="4" id="KW-1185">Reference proteome</keyword>
<evidence type="ECO:0000259" key="2">
    <source>
        <dbReference type="Pfam" id="PF00582"/>
    </source>
</evidence>
<protein>
    <submittedName>
        <fullName evidence="3">Universal stress protein</fullName>
    </submittedName>
</protein>
<dbReference type="Gene3D" id="3.40.50.12370">
    <property type="match status" value="1"/>
</dbReference>
<dbReference type="PANTHER" id="PTHR46268:SF6">
    <property type="entry name" value="UNIVERSAL STRESS PROTEIN UP12"/>
    <property type="match status" value="1"/>
</dbReference>
<comment type="similarity">
    <text evidence="1">Belongs to the universal stress protein A family.</text>
</comment>
<reference evidence="3 4" key="1">
    <citation type="submission" date="2023-04" db="EMBL/GenBank/DDBJ databases">
        <title>A novel bacteria isolated from coastal sediment.</title>
        <authorList>
            <person name="Liu X.-J."/>
            <person name="Du Z.-J."/>
        </authorList>
    </citation>
    <scope>NUCLEOTIDE SEQUENCE [LARGE SCALE GENOMIC DNA]</scope>
    <source>
        <strain evidence="3 4">SDUM461004</strain>
    </source>
</reference>
<evidence type="ECO:0000313" key="3">
    <source>
        <dbReference type="EMBL" id="MDQ8193887.1"/>
    </source>
</evidence>
<dbReference type="InterPro" id="IPR006016">
    <property type="entry name" value="UspA"/>
</dbReference>
<dbReference type="Pfam" id="PF00582">
    <property type="entry name" value="Usp"/>
    <property type="match status" value="2"/>
</dbReference>
<accession>A0ABU1AGD8</accession>
<dbReference type="RefSeq" id="WP_308984374.1">
    <property type="nucleotide sequence ID" value="NZ_JARXIC010000006.1"/>
</dbReference>
<evidence type="ECO:0000313" key="4">
    <source>
        <dbReference type="Proteomes" id="UP001243717"/>
    </source>
</evidence>